<evidence type="ECO:0000259" key="1">
    <source>
        <dbReference type="Pfam" id="PF14237"/>
    </source>
</evidence>
<reference evidence="2 3" key="1">
    <citation type="submission" date="2019-02" db="EMBL/GenBank/DDBJ databases">
        <title>Deep-cultivation of Planctomycetes and their phenomic and genomic characterization uncovers novel biology.</title>
        <authorList>
            <person name="Wiegand S."/>
            <person name="Jogler M."/>
            <person name="Boedeker C."/>
            <person name="Pinto D."/>
            <person name="Vollmers J."/>
            <person name="Rivas-Marin E."/>
            <person name="Kohn T."/>
            <person name="Peeters S.H."/>
            <person name="Heuer A."/>
            <person name="Rast P."/>
            <person name="Oberbeckmann S."/>
            <person name="Bunk B."/>
            <person name="Jeske O."/>
            <person name="Meyerdierks A."/>
            <person name="Storesund J.E."/>
            <person name="Kallscheuer N."/>
            <person name="Luecker S."/>
            <person name="Lage O.M."/>
            <person name="Pohl T."/>
            <person name="Merkel B.J."/>
            <person name="Hornburger P."/>
            <person name="Mueller R.-W."/>
            <person name="Bruemmer F."/>
            <person name="Labrenz M."/>
            <person name="Spormann A.M."/>
            <person name="Op den Camp H."/>
            <person name="Overmann J."/>
            <person name="Amann R."/>
            <person name="Jetten M.S.M."/>
            <person name="Mascher T."/>
            <person name="Medema M.H."/>
            <person name="Devos D.P."/>
            <person name="Kaster A.-K."/>
            <person name="Ovreas L."/>
            <person name="Rohde M."/>
            <person name="Galperin M.Y."/>
            <person name="Jogler C."/>
        </authorList>
    </citation>
    <scope>NUCLEOTIDE SEQUENCE [LARGE SCALE GENOMIC DNA]</scope>
    <source>
        <strain evidence="2 3">Mal33</strain>
    </source>
</reference>
<dbReference type="Pfam" id="PF14237">
    <property type="entry name" value="GYF_2"/>
    <property type="match status" value="1"/>
</dbReference>
<evidence type="ECO:0000313" key="2">
    <source>
        <dbReference type="EMBL" id="QDV54750.1"/>
    </source>
</evidence>
<accession>A0A518INU8</accession>
<dbReference type="InterPro" id="IPR025640">
    <property type="entry name" value="GYF_2"/>
</dbReference>
<dbReference type="AlphaFoldDB" id="A0A518INU8"/>
<dbReference type="EMBL" id="CP036318">
    <property type="protein sequence ID" value="QDV54750.1"/>
    <property type="molecule type" value="Genomic_DNA"/>
</dbReference>
<dbReference type="RefSeq" id="WP_145117908.1">
    <property type="nucleotide sequence ID" value="NZ_CP036292.1"/>
</dbReference>
<proteinExistence type="predicted"/>
<keyword evidence="3" id="KW-1185">Reference proteome</keyword>
<evidence type="ECO:0000313" key="3">
    <source>
        <dbReference type="Proteomes" id="UP000316770"/>
    </source>
</evidence>
<dbReference type="Proteomes" id="UP000316770">
    <property type="component" value="Chromosome"/>
</dbReference>
<gene>
    <name evidence="2" type="ORF">Mal33_07100</name>
</gene>
<protein>
    <recommendedName>
        <fullName evidence="1">GYF domain-containing protein</fullName>
    </recommendedName>
</protein>
<feature type="domain" description="GYF" evidence="1">
    <location>
        <begin position="17"/>
        <end position="66"/>
    </location>
</feature>
<dbReference type="OrthoDB" id="276348at2"/>
<organism evidence="2 3">
    <name type="scientific">Rosistilla oblonga</name>
    <dbReference type="NCBI Taxonomy" id="2527990"/>
    <lineage>
        <taxon>Bacteria</taxon>
        <taxon>Pseudomonadati</taxon>
        <taxon>Planctomycetota</taxon>
        <taxon>Planctomycetia</taxon>
        <taxon>Pirellulales</taxon>
        <taxon>Pirellulaceae</taxon>
        <taxon>Rosistilla</taxon>
    </lineage>
</organism>
<sequence>MPNSLSDKGVVFSMSQWFIQQDAETELGPLRPSELLDLVRQGVVTRETLCRKENSPWCHAQDVGGLFRAAESQVVGYRCPYCQKSVNEPPTYCKGCNKYVDEGIEILRDARGRKLEGKAQAFDTPKESTASWTSWVTKLKSQRSKRNNS</sequence>
<name>A0A518INU8_9BACT</name>